<proteinExistence type="predicted"/>
<evidence type="ECO:0000256" key="3">
    <source>
        <dbReference type="ARBA" id="ARBA00023242"/>
    </source>
</evidence>
<dbReference type="Proteomes" id="UP000824782">
    <property type="component" value="Unassembled WGS sequence"/>
</dbReference>
<dbReference type="GO" id="GO:0000724">
    <property type="term" value="P:double-strand break repair via homologous recombination"/>
    <property type="evidence" value="ECO:0007669"/>
    <property type="project" value="TreeGrafter"/>
</dbReference>
<evidence type="ECO:0000313" key="5">
    <source>
        <dbReference type="Proteomes" id="UP000824782"/>
    </source>
</evidence>
<dbReference type="InterPro" id="IPR052311">
    <property type="entry name" value="MMS22L-TONSL_complex_comp"/>
</dbReference>
<keyword evidence="3" id="KW-0539">Nucleus</keyword>
<dbReference type="InterPro" id="IPR032675">
    <property type="entry name" value="LRR_dom_sf"/>
</dbReference>
<gene>
    <name evidence="4" type="ORF">GDO81_028177</name>
</gene>
<feature type="non-terminal residue" evidence="4">
    <location>
        <position position="1"/>
    </location>
</feature>
<dbReference type="InterPro" id="IPR006553">
    <property type="entry name" value="Leu-rich_rpt_Cys-con_subtyp"/>
</dbReference>
<keyword evidence="5" id="KW-1185">Reference proteome</keyword>
<dbReference type="GO" id="GO:0043596">
    <property type="term" value="C:nuclear replication fork"/>
    <property type="evidence" value="ECO:0007669"/>
    <property type="project" value="TreeGrafter"/>
</dbReference>
<keyword evidence="2" id="KW-0677">Repeat</keyword>
<dbReference type="Gene3D" id="3.80.10.10">
    <property type="entry name" value="Ribonuclease Inhibitor"/>
    <property type="match status" value="1"/>
</dbReference>
<dbReference type="GO" id="GO:0031297">
    <property type="term" value="P:replication fork processing"/>
    <property type="evidence" value="ECO:0007669"/>
    <property type="project" value="TreeGrafter"/>
</dbReference>
<accession>A0AAV6YLH7</accession>
<dbReference type="SMART" id="SM00367">
    <property type="entry name" value="LRR_CC"/>
    <property type="match status" value="3"/>
</dbReference>
<reference evidence="4" key="1">
    <citation type="thesis" date="2020" institute="ProQuest LLC" country="789 East Eisenhower Parkway, Ann Arbor, MI, USA">
        <title>Comparative Genomics and Chromosome Evolution.</title>
        <authorList>
            <person name="Mudd A.B."/>
        </authorList>
    </citation>
    <scope>NUCLEOTIDE SEQUENCE</scope>
    <source>
        <strain evidence="4">237g6f4</strain>
        <tissue evidence="4">Blood</tissue>
    </source>
</reference>
<dbReference type="EMBL" id="WNYA01062394">
    <property type="protein sequence ID" value="KAG8535605.1"/>
    <property type="molecule type" value="Genomic_DNA"/>
</dbReference>
<dbReference type="SMART" id="SM00368">
    <property type="entry name" value="LRR_RI"/>
    <property type="match status" value="3"/>
</dbReference>
<comment type="caution">
    <text evidence="4">The sequence shown here is derived from an EMBL/GenBank/DDBJ whole genome shotgun (WGS) entry which is preliminary data.</text>
</comment>
<dbReference type="PANTHER" id="PTHR46358">
    <property type="entry name" value="TONSOKU-LIKE PROTEIN"/>
    <property type="match status" value="1"/>
</dbReference>
<protein>
    <submittedName>
        <fullName evidence="4">Uncharacterized protein</fullName>
    </submittedName>
</protein>
<sequence length="187" mass="20186">GSVHLKNLSLSHNPLGSSGVELVLKTIPHESVSRLELCAVTSGEALIMEPVTRYLTQDGCALSHLALSSNHLNDESVRDLARCLPGCSSLTSIDLSGNPNIGADGFQYLLNGIQERSIAMEGLNLTGCGIRGPFSSRSLDVLSSLLQELRLGSHSLSKRDRETLVEARRGDSLILSQHNKLFIKRLT</sequence>
<dbReference type="PANTHER" id="PTHR46358:SF1">
    <property type="entry name" value="TONSOKU-LIKE PROTEIN"/>
    <property type="match status" value="1"/>
</dbReference>
<dbReference type="SUPFAM" id="SSF52047">
    <property type="entry name" value="RNI-like"/>
    <property type="match status" value="1"/>
</dbReference>
<dbReference type="AlphaFoldDB" id="A0AAV6YLH7"/>
<comment type="subcellular location">
    <subcellularLocation>
        <location evidence="1">Nucleus</location>
    </subcellularLocation>
</comment>
<evidence type="ECO:0000256" key="2">
    <source>
        <dbReference type="ARBA" id="ARBA00022737"/>
    </source>
</evidence>
<dbReference type="Pfam" id="PF13516">
    <property type="entry name" value="LRR_6"/>
    <property type="match status" value="3"/>
</dbReference>
<evidence type="ECO:0000313" key="4">
    <source>
        <dbReference type="EMBL" id="KAG8535605.1"/>
    </source>
</evidence>
<evidence type="ECO:0000256" key="1">
    <source>
        <dbReference type="ARBA" id="ARBA00004123"/>
    </source>
</evidence>
<dbReference type="InterPro" id="IPR001611">
    <property type="entry name" value="Leu-rich_rpt"/>
</dbReference>
<organism evidence="4 5">
    <name type="scientific">Engystomops pustulosus</name>
    <name type="common">Tungara frog</name>
    <name type="synonym">Physalaemus pustulosus</name>
    <dbReference type="NCBI Taxonomy" id="76066"/>
    <lineage>
        <taxon>Eukaryota</taxon>
        <taxon>Metazoa</taxon>
        <taxon>Chordata</taxon>
        <taxon>Craniata</taxon>
        <taxon>Vertebrata</taxon>
        <taxon>Euteleostomi</taxon>
        <taxon>Amphibia</taxon>
        <taxon>Batrachia</taxon>
        <taxon>Anura</taxon>
        <taxon>Neobatrachia</taxon>
        <taxon>Hyloidea</taxon>
        <taxon>Leptodactylidae</taxon>
        <taxon>Leiuperinae</taxon>
        <taxon>Engystomops</taxon>
    </lineage>
</organism>
<name>A0AAV6YLH7_ENGPU</name>